<evidence type="ECO:0000256" key="3">
    <source>
        <dbReference type="ARBA" id="ARBA00010617"/>
    </source>
</evidence>
<comment type="subcellular location">
    <subcellularLocation>
        <location evidence="2">Membrane</location>
        <topology evidence="2">Single-pass membrane protein</topology>
    </subcellularLocation>
</comment>
<organism evidence="12 13">
    <name type="scientific">Artemisia annua</name>
    <name type="common">Sweet wormwood</name>
    <dbReference type="NCBI Taxonomy" id="35608"/>
    <lineage>
        <taxon>Eukaryota</taxon>
        <taxon>Viridiplantae</taxon>
        <taxon>Streptophyta</taxon>
        <taxon>Embryophyta</taxon>
        <taxon>Tracheophyta</taxon>
        <taxon>Spermatophyta</taxon>
        <taxon>Magnoliopsida</taxon>
        <taxon>eudicotyledons</taxon>
        <taxon>Gunneridae</taxon>
        <taxon>Pentapetalae</taxon>
        <taxon>asterids</taxon>
        <taxon>campanulids</taxon>
        <taxon>Asterales</taxon>
        <taxon>Asteraceae</taxon>
        <taxon>Asteroideae</taxon>
        <taxon>Anthemideae</taxon>
        <taxon>Artemisiinae</taxon>
        <taxon>Artemisia</taxon>
    </lineage>
</organism>
<dbReference type="InterPro" id="IPR036396">
    <property type="entry name" value="Cyt_P450_sf"/>
</dbReference>
<evidence type="ECO:0000256" key="7">
    <source>
        <dbReference type="ARBA" id="ARBA00022989"/>
    </source>
</evidence>
<evidence type="ECO:0000256" key="9">
    <source>
        <dbReference type="ARBA" id="ARBA00023004"/>
    </source>
</evidence>
<evidence type="ECO:0000313" key="13">
    <source>
        <dbReference type="Proteomes" id="UP000245207"/>
    </source>
</evidence>
<dbReference type="GO" id="GO:0004497">
    <property type="term" value="F:monooxygenase activity"/>
    <property type="evidence" value="ECO:0007669"/>
    <property type="project" value="UniProtKB-KW"/>
</dbReference>
<dbReference type="Proteomes" id="UP000245207">
    <property type="component" value="Unassembled WGS sequence"/>
</dbReference>
<dbReference type="OrthoDB" id="1663757at2759"/>
<evidence type="ECO:0000256" key="10">
    <source>
        <dbReference type="ARBA" id="ARBA00023033"/>
    </source>
</evidence>
<keyword evidence="10" id="KW-0503">Monooxygenase</keyword>
<keyword evidence="4" id="KW-0349">Heme</keyword>
<evidence type="ECO:0000256" key="4">
    <source>
        <dbReference type="ARBA" id="ARBA00022617"/>
    </source>
</evidence>
<evidence type="ECO:0000256" key="11">
    <source>
        <dbReference type="ARBA" id="ARBA00023136"/>
    </source>
</evidence>
<comment type="similarity">
    <text evidence="3">Belongs to the cytochrome P450 family.</text>
</comment>
<evidence type="ECO:0000256" key="5">
    <source>
        <dbReference type="ARBA" id="ARBA00022692"/>
    </source>
</evidence>
<accession>A0A2U1NGH9</accession>
<evidence type="ECO:0000256" key="2">
    <source>
        <dbReference type="ARBA" id="ARBA00004167"/>
    </source>
</evidence>
<dbReference type="EMBL" id="PKPP01002872">
    <property type="protein sequence ID" value="PWA72614.1"/>
    <property type="molecule type" value="Genomic_DNA"/>
</dbReference>
<gene>
    <name evidence="12" type="ORF">CTI12_AA267270</name>
</gene>
<dbReference type="STRING" id="35608.A0A2U1NGH9"/>
<dbReference type="GO" id="GO:0016020">
    <property type="term" value="C:membrane"/>
    <property type="evidence" value="ECO:0007669"/>
    <property type="project" value="UniProtKB-SubCell"/>
</dbReference>
<keyword evidence="8" id="KW-0560">Oxidoreductase</keyword>
<protein>
    <submittedName>
        <fullName evidence="12">Cytochrome P450 93A3</fullName>
    </submittedName>
</protein>
<keyword evidence="11" id="KW-0472">Membrane</keyword>
<reference evidence="12 13" key="1">
    <citation type="journal article" date="2018" name="Mol. Plant">
        <title>The genome of Artemisia annua provides insight into the evolution of Asteraceae family and artemisinin biosynthesis.</title>
        <authorList>
            <person name="Shen Q."/>
            <person name="Zhang L."/>
            <person name="Liao Z."/>
            <person name="Wang S."/>
            <person name="Yan T."/>
            <person name="Shi P."/>
            <person name="Liu M."/>
            <person name="Fu X."/>
            <person name="Pan Q."/>
            <person name="Wang Y."/>
            <person name="Lv Z."/>
            <person name="Lu X."/>
            <person name="Zhang F."/>
            <person name="Jiang W."/>
            <person name="Ma Y."/>
            <person name="Chen M."/>
            <person name="Hao X."/>
            <person name="Li L."/>
            <person name="Tang Y."/>
            <person name="Lv G."/>
            <person name="Zhou Y."/>
            <person name="Sun X."/>
            <person name="Brodelius P.E."/>
            <person name="Rose J.K.C."/>
            <person name="Tang K."/>
        </authorList>
    </citation>
    <scope>NUCLEOTIDE SEQUENCE [LARGE SCALE GENOMIC DNA]</scope>
    <source>
        <strain evidence="13">cv. Huhao1</strain>
        <tissue evidence="12">Leaf</tissue>
    </source>
</reference>
<proteinExistence type="inferred from homology"/>
<evidence type="ECO:0000256" key="1">
    <source>
        <dbReference type="ARBA" id="ARBA00001971"/>
    </source>
</evidence>
<dbReference type="SUPFAM" id="SSF48264">
    <property type="entry name" value="Cytochrome P450"/>
    <property type="match status" value="1"/>
</dbReference>
<dbReference type="GO" id="GO:0005506">
    <property type="term" value="F:iron ion binding"/>
    <property type="evidence" value="ECO:0007669"/>
    <property type="project" value="InterPro"/>
</dbReference>
<comment type="caution">
    <text evidence="12">The sequence shown here is derived from an EMBL/GenBank/DDBJ whole genome shotgun (WGS) entry which is preliminary data.</text>
</comment>
<keyword evidence="7" id="KW-1133">Transmembrane helix</keyword>
<dbReference type="GO" id="GO:0020037">
    <property type="term" value="F:heme binding"/>
    <property type="evidence" value="ECO:0007669"/>
    <property type="project" value="InterPro"/>
</dbReference>
<keyword evidence="13" id="KW-1185">Reference proteome</keyword>
<dbReference type="PANTHER" id="PTHR47944">
    <property type="entry name" value="CYTOCHROME P450 98A9"/>
    <property type="match status" value="1"/>
</dbReference>
<dbReference type="PANTHER" id="PTHR47944:SF17">
    <property type="entry name" value="3,9-DIHYDROXYPTEROCARPAN 6A-MONOOXYGENASE"/>
    <property type="match status" value="1"/>
</dbReference>
<evidence type="ECO:0000313" key="12">
    <source>
        <dbReference type="EMBL" id="PWA72614.1"/>
    </source>
</evidence>
<sequence length="71" mass="7528">MCPGTSLGLQMIHATFGAMIQCFDWKAGTDGNLTSVDMDEGLGLNLPRANSLVCIPVARIDPIPLPNQGKD</sequence>
<keyword evidence="9" id="KW-0408">Iron</keyword>
<dbReference type="AlphaFoldDB" id="A0A2U1NGH9"/>
<keyword evidence="6" id="KW-0479">Metal-binding</keyword>
<evidence type="ECO:0000256" key="8">
    <source>
        <dbReference type="ARBA" id="ARBA00023002"/>
    </source>
</evidence>
<name>A0A2U1NGH9_ARTAN</name>
<dbReference type="GO" id="GO:0016705">
    <property type="term" value="F:oxidoreductase activity, acting on paired donors, with incorporation or reduction of molecular oxygen"/>
    <property type="evidence" value="ECO:0007669"/>
    <property type="project" value="InterPro"/>
</dbReference>
<evidence type="ECO:0000256" key="6">
    <source>
        <dbReference type="ARBA" id="ARBA00022723"/>
    </source>
</evidence>
<comment type="cofactor">
    <cofactor evidence="1">
        <name>heme</name>
        <dbReference type="ChEBI" id="CHEBI:30413"/>
    </cofactor>
</comment>
<keyword evidence="5" id="KW-0812">Transmembrane</keyword>